<evidence type="ECO:0000313" key="7">
    <source>
        <dbReference type="EMBL" id="OOF99343.1"/>
    </source>
</evidence>
<keyword evidence="4 6" id="KW-0472">Membrane</keyword>
<feature type="transmembrane region" description="Helical" evidence="6">
    <location>
        <begin position="42"/>
        <end position="64"/>
    </location>
</feature>
<dbReference type="GO" id="GO:0016020">
    <property type="term" value="C:membrane"/>
    <property type="evidence" value="ECO:0007669"/>
    <property type="project" value="UniProtKB-SubCell"/>
</dbReference>
<comment type="subcellular location">
    <subcellularLocation>
        <location evidence="1">Membrane</location>
        <topology evidence="1">Multi-pass membrane protein</topology>
    </subcellularLocation>
</comment>
<evidence type="ECO:0008006" key="9">
    <source>
        <dbReference type="Google" id="ProtNLM"/>
    </source>
</evidence>
<evidence type="ECO:0000256" key="3">
    <source>
        <dbReference type="ARBA" id="ARBA00022989"/>
    </source>
</evidence>
<keyword evidence="8" id="KW-1185">Reference proteome</keyword>
<keyword evidence="3 6" id="KW-1133">Transmembrane helix</keyword>
<evidence type="ECO:0000256" key="6">
    <source>
        <dbReference type="SAM" id="Phobius"/>
    </source>
</evidence>
<evidence type="ECO:0000256" key="2">
    <source>
        <dbReference type="ARBA" id="ARBA00022692"/>
    </source>
</evidence>
<reference evidence="8" key="1">
    <citation type="journal article" date="2017" name="Genome Biol.">
        <title>Comparative genomics reveals high biological diversity and specific adaptations in the industrially and medically important fungal genus Aspergillus.</title>
        <authorList>
            <person name="de Vries R.P."/>
            <person name="Riley R."/>
            <person name="Wiebenga A."/>
            <person name="Aguilar-Osorio G."/>
            <person name="Amillis S."/>
            <person name="Uchima C.A."/>
            <person name="Anderluh G."/>
            <person name="Asadollahi M."/>
            <person name="Askin M."/>
            <person name="Barry K."/>
            <person name="Battaglia E."/>
            <person name="Bayram O."/>
            <person name="Benocci T."/>
            <person name="Braus-Stromeyer S.A."/>
            <person name="Caldana C."/>
            <person name="Canovas D."/>
            <person name="Cerqueira G.C."/>
            <person name="Chen F."/>
            <person name="Chen W."/>
            <person name="Choi C."/>
            <person name="Clum A."/>
            <person name="Dos Santos R.A."/>
            <person name="Damasio A.R."/>
            <person name="Diallinas G."/>
            <person name="Emri T."/>
            <person name="Fekete E."/>
            <person name="Flipphi M."/>
            <person name="Freyberg S."/>
            <person name="Gallo A."/>
            <person name="Gournas C."/>
            <person name="Habgood R."/>
            <person name="Hainaut M."/>
            <person name="Harispe M.L."/>
            <person name="Henrissat B."/>
            <person name="Hilden K.S."/>
            <person name="Hope R."/>
            <person name="Hossain A."/>
            <person name="Karabika E."/>
            <person name="Karaffa L."/>
            <person name="Karanyi Z."/>
            <person name="Krasevec N."/>
            <person name="Kuo A."/>
            <person name="Kusch H."/>
            <person name="LaButti K."/>
            <person name="Lagendijk E.L."/>
            <person name="Lapidus A."/>
            <person name="Levasseur A."/>
            <person name="Lindquist E."/>
            <person name="Lipzen A."/>
            <person name="Logrieco A.F."/>
            <person name="MacCabe A."/>
            <person name="Maekelae M.R."/>
            <person name="Malavazi I."/>
            <person name="Melin P."/>
            <person name="Meyer V."/>
            <person name="Mielnichuk N."/>
            <person name="Miskei M."/>
            <person name="Molnar A.P."/>
            <person name="Mule G."/>
            <person name="Ngan C.Y."/>
            <person name="Orejas M."/>
            <person name="Orosz E."/>
            <person name="Ouedraogo J.P."/>
            <person name="Overkamp K.M."/>
            <person name="Park H.-S."/>
            <person name="Perrone G."/>
            <person name="Piumi F."/>
            <person name="Punt P.J."/>
            <person name="Ram A.F."/>
            <person name="Ramon A."/>
            <person name="Rauscher S."/>
            <person name="Record E."/>
            <person name="Riano-Pachon D.M."/>
            <person name="Robert V."/>
            <person name="Roehrig J."/>
            <person name="Ruller R."/>
            <person name="Salamov A."/>
            <person name="Salih N.S."/>
            <person name="Samson R.A."/>
            <person name="Sandor E."/>
            <person name="Sanguinetti M."/>
            <person name="Schuetze T."/>
            <person name="Sepcic K."/>
            <person name="Shelest E."/>
            <person name="Sherlock G."/>
            <person name="Sophianopoulou V."/>
            <person name="Squina F.M."/>
            <person name="Sun H."/>
            <person name="Susca A."/>
            <person name="Todd R.B."/>
            <person name="Tsang A."/>
            <person name="Unkles S.E."/>
            <person name="van de Wiele N."/>
            <person name="van Rossen-Uffink D."/>
            <person name="Oliveira J.V."/>
            <person name="Vesth T.C."/>
            <person name="Visser J."/>
            <person name="Yu J.-H."/>
            <person name="Zhou M."/>
            <person name="Andersen M.R."/>
            <person name="Archer D.B."/>
            <person name="Baker S.E."/>
            <person name="Benoit I."/>
            <person name="Brakhage A.A."/>
            <person name="Braus G.H."/>
            <person name="Fischer R."/>
            <person name="Frisvad J.C."/>
            <person name="Goldman G.H."/>
            <person name="Houbraken J."/>
            <person name="Oakley B."/>
            <person name="Pocsi I."/>
            <person name="Scazzocchio C."/>
            <person name="Seiboth B."/>
            <person name="vanKuyk P.A."/>
            <person name="Wortman J."/>
            <person name="Dyer P.S."/>
            <person name="Grigoriev I.V."/>
        </authorList>
    </citation>
    <scope>NUCLEOTIDE SEQUENCE [LARGE SCALE GENOMIC DNA]</scope>
    <source>
        <strain evidence="8">ITEM 5010</strain>
    </source>
</reference>
<accession>A0A1R3RXX5</accession>
<evidence type="ECO:0000313" key="8">
    <source>
        <dbReference type="Proteomes" id="UP000188318"/>
    </source>
</evidence>
<dbReference type="VEuPathDB" id="FungiDB:ASPCADRAFT_512052"/>
<feature type="transmembrane region" description="Helical" evidence="6">
    <location>
        <begin position="184"/>
        <end position="208"/>
    </location>
</feature>
<evidence type="ECO:0000256" key="5">
    <source>
        <dbReference type="SAM" id="MobiDB-lite"/>
    </source>
</evidence>
<feature type="compositionally biased region" description="Basic residues" evidence="5">
    <location>
        <begin position="316"/>
        <end position="326"/>
    </location>
</feature>
<feature type="transmembrane region" description="Helical" evidence="6">
    <location>
        <begin position="237"/>
        <end position="255"/>
    </location>
</feature>
<name>A0A1R3RXX5_ASPC5</name>
<dbReference type="PANTHER" id="PTHR31465">
    <property type="entry name" value="PROTEIN RTA1-RELATED"/>
    <property type="match status" value="1"/>
</dbReference>
<organism evidence="7 8">
    <name type="scientific">Aspergillus carbonarius (strain ITEM 5010)</name>
    <dbReference type="NCBI Taxonomy" id="602072"/>
    <lineage>
        <taxon>Eukaryota</taxon>
        <taxon>Fungi</taxon>
        <taxon>Dikarya</taxon>
        <taxon>Ascomycota</taxon>
        <taxon>Pezizomycotina</taxon>
        <taxon>Eurotiomycetes</taxon>
        <taxon>Eurotiomycetidae</taxon>
        <taxon>Eurotiales</taxon>
        <taxon>Aspergillaceae</taxon>
        <taxon>Aspergillus</taxon>
        <taxon>Aspergillus subgen. Circumdati</taxon>
    </lineage>
</organism>
<evidence type="ECO:0000256" key="1">
    <source>
        <dbReference type="ARBA" id="ARBA00004141"/>
    </source>
</evidence>
<dbReference type="EMBL" id="KV907494">
    <property type="protein sequence ID" value="OOF99343.1"/>
    <property type="molecule type" value="Genomic_DNA"/>
</dbReference>
<dbReference type="Proteomes" id="UP000188318">
    <property type="component" value="Unassembled WGS sequence"/>
</dbReference>
<feature type="transmembrane region" description="Helical" evidence="6">
    <location>
        <begin position="150"/>
        <end position="172"/>
    </location>
</feature>
<gene>
    <name evidence="7" type="ORF">ASPCADRAFT_512052</name>
</gene>
<evidence type="ECO:0000256" key="4">
    <source>
        <dbReference type="ARBA" id="ARBA00023136"/>
    </source>
</evidence>
<feature type="transmembrane region" description="Helical" evidence="6">
    <location>
        <begin position="109"/>
        <end position="129"/>
    </location>
</feature>
<dbReference type="OMA" id="NIMHPGF"/>
<feature type="region of interest" description="Disordered" evidence="5">
    <location>
        <begin position="316"/>
        <end position="354"/>
    </location>
</feature>
<protein>
    <recommendedName>
        <fullName evidence="9">RTA1 domain protein</fullName>
    </recommendedName>
</protein>
<keyword evidence="2 6" id="KW-0812">Transmembrane</keyword>
<dbReference type="InterPro" id="IPR007568">
    <property type="entry name" value="RTA1"/>
</dbReference>
<dbReference type="STRING" id="602072.A0A1R3RXX5"/>
<dbReference type="PANTHER" id="PTHR31465:SF15">
    <property type="entry name" value="LIPID TRANSPORTER ATNI-RELATED"/>
    <property type="match status" value="1"/>
</dbReference>
<dbReference type="Pfam" id="PF04479">
    <property type="entry name" value="RTA1"/>
    <property type="match status" value="1"/>
</dbReference>
<feature type="transmembrane region" description="Helical" evidence="6">
    <location>
        <begin position="76"/>
        <end position="97"/>
    </location>
</feature>
<feature type="compositionally biased region" description="Basic and acidic residues" evidence="5">
    <location>
        <begin position="327"/>
        <end position="340"/>
    </location>
</feature>
<sequence>MSATTTAIGTATSAIASATQTCTNPKPGKNGYLPPEACNVILLYVPSLAAAVLFCVLYGLTLICHGVQAFLYKKRYAWVIMMGATWELIAFIFRALLTQHQNNANYDTIYTIMFLLAPLWINAFLYMTLGRLIHFFLPTQTLAGITSQKYGRIFVWLDIFAFIVQLAGAAITTSTDIPTSTIMIGVHIYMGGIGLQEFFILIFTCLTIHLHRRVLHLAQTGTLSDEKTSRATIPWRWMFYAMYTALGLITVRIIFRLSQYAQGTSPTNPVLTHESYEYIFDAVPMFLALGLLNIVHPGRVLQGPDSDFPRLSRRERKMAKAEKKRVKREEKSARRVDRTMTKKGSGGWWTRGSGERDTFEILPMEEEGGCRE</sequence>
<dbReference type="OrthoDB" id="5384040at2759"/>
<dbReference type="AlphaFoldDB" id="A0A1R3RXX5"/>
<proteinExistence type="predicted"/>